<sequence>MSFERDEDPALKSNELIFSLEIARRLEAQARILPQKLDKNGYIYHVYAVLDALSSSVSMFKYLFEVYFSTNDSNLMYEFLSSPEGIATITSEMIFLITFSFLASLFENEESGTIEKNIALAWRYFREMMSGLRSAYKGLRSTIQIIGLLVEGMDLKYAMIPCGLILGVIAVANRWWLFDMREKRKEMIKKNNKCLFDILELPHLAKSDSEVFLSRISFQDDEVRIHAFFSMGLSGLIDGLSLFVGVLSLAILSSPALLAMTIISCIYVIACAISRLYEEYNDQLDLLITQNQCKLALVTREMQVNYAILLSLHKKMDKSSEDLAEIERLKAELRVLIKSFIELHQLVKTQVTHTYFTAALSGVRYGLLTYGVLTSFLFTTSTLFLVPAAIFPPALLIASIVMGCVLMIGFLAYSVIAHYLHLNKQKNNEVQPDIQLMDMQRIVEDCEEEDIFYESINEGLLLDPAPKFFFQEWSEVFRSLFTGLSKGNNVANFLEHLLQKADSQEHDYDVPLMKLFEISSIVLFGITLALRALARGFKEKPPVQIDLAAQTKPIKAEAPPPGAMKTEELRESCKIIQRPLDSPPPSSLSLQRFFRTPQYEPPDSSDIQPQLRM</sequence>
<dbReference type="EMBL" id="LN614827">
    <property type="protein sequence ID" value="CEG56871.1"/>
    <property type="molecule type" value="Genomic_DNA"/>
</dbReference>
<protein>
    <recommendedName>
        <fullName evidence="5">Transmembrane protein</fullName>
    </recommendedName>
</protein>
<accession>A0A098G4H4</accession>
<feature type="transmembrane region" description="Helical" evidence="2">
    <location>
        <begin position="225"/>
        <end position="251"/>
    </location>
</feature>
<evidence type="ECO:0008006" key="5">
    <source>
        <dbReference type="Google" id="ProtNLM"/>
    </source>
</evidence>
<feature type="transmembrane region" description="Helical" evidence="2">
    <location>
        <begin position="157"/>
        <end position="177"/>
    </location>
</feature>
<reference evidence="4" key="1">
    <citation type="submission" date="2014-09" db="EMBL/GenBank/DDBJ databases">
        <authorList>
            <person name="Gomez-Valero L."/>
        </authorList>
    </citation>
    <scope>NUCLEOTIDE SEQUENCE [LARGE SCALE GENOMIC DNA]</scope>
    <source>
        <strain evidence="4">ATCC700992</strain>
    </source>
</reference>
<feature type="transmembrane region" description="Helical" evidence="2">
    <location>
        <begin position="396"/>
        <end position="416"/>
    </location>
</feature>
<dbReference type="HOGENOM" id="CLU_022659_0_0_6"/>
<keyword evidence="4" id="KW-1185">Reference proteome</keyword>
<dbReference type="OrthoDB" id="5634904at2"/>
<keyword evidence="2" id="KW-0812">Transmembrane</keyword>
<dbReference type="AlphaFoldDB" id="A0A098G4H4"/>
<keyword evidence="2" id="KW-0472">Membrane</keyword>
<evidence type="ECO:0000313" key="4">
    <source>
        <dbReference type="Proteomes" id="UP000032430"/>
    </source>
</evidence>
<feature type="transmembrane region" description="Helical" evidence="2">
    <location>
        <begin position="257"/>
        <end position="277"/>
    </location>
</feature>
<feature type="region of interest" description="Disordered" evidence="1">
    <location>
        <begin position="574"/>
        <end position="613"/>
    </location>
</feature>
<organism evidence="3 4">
    <name type="scientific">Legionella fallonii LLAP-10</name>
    <dbReference type="NCBI Taxonomy" id="1212491"/>
    <lineage>
        <taxon>Bacteria</taxon>
        <taxon>Pseudomonadati</taxon>
        <taxon>Pseudomonadota</taxon>
        <taxon>Gammaproteobacteria</taxon>
        <taxon>Legionellales</taxon>
        <taxon>Legionellaceae</taxon>
        <taxon>Legionella</taxon>
    </lineage>
</organism>
<proteinExistence type="predicted"/>
<evidence type="ECO:0000256" key="1">
    <source>
        <dbReference type="SAM" id="MobiDB-lite"/>
    </source>
</evidence>
<feature type="transmembrane region" description="Helical" evidence="2">
    <location>
        <begin position="367"/>
        <end position="390"/>
    </location>
</feature>
<dbReference type="KEGG" id="lfa:LFA_1452"/>
<dbReference type="RefSeq" id="WP_052673879.1">
    <property type="nucleotide sequence ID" value="NZ_LN614827.1"/>
</dbReference>
<gene>
    <name evidence="3" type="ORF">LFA_1452</name>
</gene>
<dbReference type="Proteomes" id="UP000032430">
    <property type="component" value="Chromosome I"/>
</dbReference>
<name>A0A098G4H4_9GAMM</name>
<evidence type="ECO:0000313" key="3">
    <source>
        <dbReference type="EMBL" id="CEG56871.1"/>
    </source>
</evidence>
<keyword evidence="2" id="KW-1133">Transmembrane helix</keyword>
<evidence type="ECO:0000256" key="2">
    <source>
        <dbReference type="SAM" id="Phobius"/>
    </source>
</evidence>